<evidence type="ECO:0000256" key="4">
    <source>
        <dbReference type="ARBA" id="ARBA00022448"/>
    </source>
</evidence>
<dbReference type="Proteomes" id="UP001208570">
    <property type="component" value="Unassembled WGS sequence"/>
</dbReference>
<feature type="region of interest" description="Disordered" evidence="15">
    <location>
        <begin position="1"/>
        <end position="20"/>
    </location>
</feature>
<dbReference type="FunFam" id="2.60.40.150:FF:000106">
    <property type="entry name" value="extended synaptotagmin-1 isoform X1"/>
    <property type="match status" value="1"/>
</dbReference>
<keyword evidence="13" id="KW-0446">Lipid-binding</keyword>
<comment type="caution">
    <text evidence="19">The sequence shown here is derived from an EMBL/GenBank/DDBJ whole genome shotgun (WGS) entry which is preliminary data.</text>
</comment>
<dbReference type="InterPro" id="IPR000008">
    <property type="entry name" value="C2_dom"/>
</dbReference>
<feature type="domain" description="C2" evidence="17">
    <location>
        <begin position="307"/>
        <end position="432"/>
    </location>
</feature>
<dbReference type="GO" id="GO:0008429">
    <property type="term" value="F:phosphatidylethanolamine binding"/>
    <property type="evidence" value="ECO:0007669"/>
    <property type="project" value="TreeGrafter"/>
</dbReference>
<keyword evidence="11 16" id="KW-1133">Transmembrane helix</keyword>
<evidence type="ECO:0000256" key="11">
    <source>
        <dbReference type="ARBA" id="ARBA00022989"/>
    </source>
</evidence>
<feature type="domain" description="C2" evidence="17">
    <location>
        <begin position="711"/>
        <end position="834"/>
    </location>
</feature>
<keyword evidence="10" id="KW-0106">Calcium</keyword>
<dbReference type="CDD" id="cd04050">
    <property type="entry name" value="C2B_Synaptotagmin-like"/>
    <property type="match status" value="1"/>
</dbReference>
<dbReference type="CDD" id="cd08391">
    <property type="entry name" value="C2A_C2C_Synaptotagmin_like"/>
    <property type="match status" value="1"/>
</dbReference>
<dbReference type="EMBL" id="JAODUP010000913">
    <property type="protein sequence ID" value="KAK2142788.1"/>
    <property type="molecule type" value="Genomic_DNA"/>
</dbReference>
<dbReference type="InterPro" id="IPR031468">
    <property type="entry name" value="SMP_LBD"/>
</dbReference>
<dbReference type="GO" id="GO:0005789">
    <property type="term" value="C:endoplasmic reticulum membrane"/>
    <property type="evidence" value="ECO:0007669"/>
    <property type="project" value="UniProtKB-SubCell"/>
</dbReference>
<name>A0AAD9IYC4_9ANNE</name>
<feature type="transmembrane region" description="Helical" evidence="16">
    <location>
        <begin position="248"/>
        <end position="270"/>
    </location>
</feature>
<evidence type="ECO:0000256" key="12">
    <source>
        <dbReference type="ARBA" id="ARBA00023055"/>
    </source>
</evidence>
<keyword evidence="20" id="KW-1185">Reference proteome</keyword>
<proteinExistence type="inferred from homology"/>
<feature type="region of interest" description="Disordered" evidence="15">
    <location>
        <begin position="612"/>
        <end position="650"/>
    </location>
</feature>
<comment type="subcellular location">
    <subcellularLocation>
        <location evidence="1">Cell membrane</location>
        <topology evidence="1">Peripheral membrane protein</topology>
    </subcellularLocation>
    <subcellularLocation>
        <location evidence="2">Endoplasmic reticulum membrane</location>
        <topology evidence="2">Multi-pass membrane protein</topology>
    </subcellularLocation>
</comment>
<comment type="similarity">
    <text evidence="3">Belongs to the extended synaptotagmin family.</text>
</comment>
<dbReference type="SMART" id="SM00239">
    <property type="entry name" value="C2"/>
    <property type="match status" value="3"/>
</dbReference>
<evidence type="ECO:0000256" key="3">
    <source>
        <dbReference type="ARBA" id="ARBA00005867"/>
    </source>
</evidence>
<dbReference type="CDD" id="cd04030">
    <property type="entry name" value="C2C_KIAA1228"/>
    <property type="match status" value="1"/>
</dbReference>
<evidence type="ECO:0000259" key="18">
    <source>
        <dbReference type="PROSITE" id="PS51847"/>
    </source>
</evidence>
<dbReference type="GO" id="GO:0005509">
    <property type="term" value="F:calcium ion binding"/>
    <property type="evidence" value="ECO:0007669"/>
    <property type="project" value="TreeGrafter"/>
</dbReference>
<evidence type="ECO:0000256" key="9">
    <source>
        <dbReference type="ARBA" id="ARBA00022824"/>
    </source>
</evidence>
<dbReference type="Gene3D" id="2.60.40.150">
    <property type="entry name" value="C2 domain"/>
    <property type="match status" value="3"/>
</dbReference>
<evidence type="ECO:0000256" key="16">
    <source>
        <dbReference type="SAM" id="Phobius"/>
    </source>
</evidence>
<keyword evidence="8" id="KW-0677">Repeat</keyword>
<dbReference type="InterPro" id="IPR037752">
    <property type="entry name" value="C2C_KIAA1228"/>
</dbReference>
<dbReference type="GO" id="GO:0035091">
    <property type="term" value="F:phosphatidylinositol binding"/>
    <property type="evidence" value="ECO:0007669"/>
    <property type="project" value="TreeGrafter"/>
</dbReference>
<keyword evidence="6 16" id="KW-0812">Transmembrane</keyword>
<feature type="compositionally biased region" description="Acidic residues" evidence="15">
    <location>
        <begin position="630"/>
        <end position="643"/>
    </location>
</feature>
<protein>
    <recommendedName>
        <fullName evidence="21">Extended synaptotagmin-2</fullName>
    </recommendedName>
</protein>
<dbReference type="CDD" id="cd21670">
    <property type="entry name" value="SMP_ESyt"/>
    <property type="match status" value="1"/>
</dbReference>
<dbReference type="GO" id="GO:0061817">
    <property type="term" value="P:endoplasmic reticulum-plasma membrane tethering"/>
    <property type="evidence" value="ECO:0007669"/>
    <property type="project" value="InterPro"/>
</dbReference>
<keyword evidence="9" id="KW-0256">Endoplasmic reticulum</keyword>
<feature type="domain" description="C2" evidence="17">
    <location>
        <begin position="463"/>
        <end position="577"/>
    </location>
</feature>
<dbReference type="PROSITE" id="PS50004">
    <property type="entry name" value="C2"/>
    <property type="match status" value="3"/>
</dbReference>
<dbReference type="GO" id="GO:0006869">
    <property type="term" value="P:lipid transport"/>
    <property type="evidence" value="ECO:0007669"/>
    <property type="project" value="UniProtKB-KW"/>
</dbReference>
<evidence type="ECO:0000313" key="19">
    <source>
        <dbReference type="EMBL" id="KAK2142788.1"/>
    </source>
</evidence>
<sequence>MPDTDVNAAEARAPARPSAPKQQAQGLQLFPLLIKHYKTALVLLLIYFIGYIGLSPTWIVIGYFVYAVNSEFQKVKAAKRTYCSEAAIDEKAAILARVDELPAWVYFPDVERAEWLNKVSINLSTAWYGSSTVMLGCPNRNTVIPAWMVKQMWPYIGEFVRKLLTETIQPMCENAMPTSMRPFRFDTIDMGDTPPRIGGIKVYTENVRRDEVIMDMEILYAGDAEIKVVAHGMPAGIKHLTIHGTLRVIFKPLVSITPLIGGLSVFFLTVPSVDFDLTNLANLLDIPLLSNSLRGALENIIASLLVLPNKIPIQLIKEIDINKLRFPMPQGIIRIHLVAARQLKKADTGLFGKSSDPYCKIFVGAQAFKTQIVKNNLNPVWNKHYEAIVDQRFGQVVEFEVLDDDAGKDDELGNASMNIESIAEAGFLDSWLPLENVTTGMIHVRAMWFHLSKDPNDLTRSSVLGQRDPSPQTKEYLSNALLLVTVDSAKGLPRGKKMMSEPNPFVSLTISNQKQKTLIKPKTTDPRWEQNFQFLILDPREQELNVQVADNKLNKKIGTVNFPIKNLLTAKDLTVYRMFQLEGCSPEAKLTMRLSLRILTSEKPEALESYVLESPNDVNLAQDEASPEVKEEEEGAEEQEEQEPEVRQPEPIEDLVAAETVQTIQAQPHENGKNFTVGGSDSDGASIGSATIPDRTGTELRHRAQPGNVSVFGRIQLTLRYSPNMNKLICSVHKCVNLIPLDEDNFSDPYVNLYLLPERSSTKKKTKIVKNDLNPEFDETFEWNISQMEIPSKILEVRVRNSVGFLSRNQREMGKVLIDLSKFDNLIKTVTDWYDLLDPENE</sequence>
<dbReference type="InterPro" id="IPR037733">
    <property type="entry name" value="Ext_Synaptotagmin_C2A"/>
</dbReference>
<evidence type="ECO:0000256" key="8">
    <source>
        <dbReference type="ARBA" id="ARBA00022737"/>
    </source>
</evidence>
<feature type="compositionally biased region" description="Low complexity" evidence="15">
    <location>
        <begin position="8"/>
        <end position="20"/>
    </location>
</feature>
<evidence type="ECO:0000256" key="10">
    <source>
        <dbReference type="ARBA" id="ARBA00022837"/>
    </source>
</evidence>
<evidence type="ECO:0000256" key="1">
    <source>
        <dbReference type="ARBA" id="ARBA00004202"/>
    </source>
</evidence>
<dbReference type="Pfam" id="PF17047">
    <property type="entry name" value="SMP_LBD"/>
    <property type="match status" value="1"/>
</dbReference>
<dbReference type="AlphaFoldDB" id="A0AAD9IYC4"/>
<dbReference type="GO" id="GO:0031210">
    <property type="term" value="F:phosphatidylcholine binding"/>
    <property type="evidence" value="ECO:0007669"/>
    <property type="project" value="TreeGrafter"/>
</dbReference>
<feature type="transmembrane region" description="Helical" evidence="16">
    <location>
        <begin position="40"/>
        <end position="66"/>
    </location>
</feature>
<evidence type="ECO:0000256" key="14">
    <source>
        <dbReference type="ARBA" id="ARBA00023136"/>
    </source>
</evidence>
<evidence type="ECO:0000256" key="7">
    <source>
        <dbReference type="ARBA" id="ARBA00022723"/>
    </source>
</evidence>
<dbReference type="GO" id="GO:0005886">
    <property type="term" value="C:plasma membrane"/>
    <property type="evidence" value="ECO:0007669"/>
    <property type="project" value="UniProtKB-SubCell"/>
</dbReference>
<keyword evidence="5" id="KW-1003">Cell membrane</keyword>
<evidence type="ECO:0000256" key="5">
    <source>
        <dbReference type="ARBA" id="ARBA00022475"/>
    </source>
</evidence>
<dbReference type="InterPro" id="IPR039010">
    <property type="entry name" value="Synaptotagmin_SMP"/>
</dbReference>
<dbReference type="PANTHER" id="PTHR45761:SF1">
    <property type="entry name" value="EXTENDED SYNAPTOTAGMIN-LIKE PROTEIN 2, ISOFORM C"/>
    <property type="match status" value="1"/>
</dbReference>
<dbReference type="PANTHER" id="PTHR45761">
    <property type="entry name" value="EXTENDED SYNAPTOTAGMIN-LIKE PROTEIN 2, ISOFORM C"/>
    <property type="match status" value="1"/>
</dbReference>
<dbReference type="InterPro" id="IPR051634">
    <property type="entry name" value="Extended_Synaptotagmin"/>
</dbReference>
<keyword evidence="4" id="KW-0813">Transport</keyword>
<evidence type="ECO:0000256" key="13">
    <source>
        <dbReference type="ARBA" id="ARBA00023121"/>
    </source>
</evidence>
<evidence type="ECO:0000256" key="6">
    <source>
        <dbReference type="ARBA" id="ARBA00022692"/>
    </source>
</evidence>
<evidence type="ECO:0008006" key="21">
    <source>
        <dbReference type="Google" id="ProtNLM"/>
    </source>
</evidence>
<evidence type="ECO:0000256" key="15">
    <source>
        <dbReference type="SAM" id="MobiDB-lite"/>
    </source>
</evidence>
<dbReference type="FunFam" id="2.60.40.150:FF:000093">
    <property type="entry name" value="Extended synaptotagmin 3"/>
    <property type="match status" value="1"/>
</dbReference>
<dbReference type="PROSITE" id="PS51847">
    <property type="entry name" value="SMP"/>
    <property type="match status" value="1"/>
</dbReference>
<feature type="domain" description="SMP-LTD" evidence="18">
    <location>
        <begin position="109"/>
        <end position="316"/>
    </location>
</feature>
<evidence type="ECO:0000256" key="2">
    <source>
        <dbReference type="ARBA" id="ARBA00004477"/>
    </source>
</evidence>
<keyword evidence="14 16" id="KW-0472">Membrane</keyword>
<evidence type="ECO:0000313" key="20">
    <source>
        <dbReference type="Proteomes" id="UP001208570"/>
    </source>
</evidence>
<keyword evidence="7" id="KW-0479">Metal-binding</keyword>
<dbReference type="FunFam" id="2.60.40.150:FF:000025">
    <property type="entry name" value="Extended synaptotagmin 2"/>
    <property type="match status" value="1"/>
</dbReference>
<dbReference type="InterPro" id="IPR035892">
    <property type="entry name" value="C2_domain_sf"/>
</dbReference>
<organism evidence="19 20">
    <name type="scientific">Paralvinella palmiformis</name>
    <dbReference type="NCBI Taxonomy" id="53620"/>
    <lineage>
        <taxon>Eukaryota</taxon>
        <taxon>Metazoa</taxon>
        <taxon>Spiralia</taxon>
        <taxon>Lophotrochozoa</taxon>
        <taxon>Annelida</taxon>
        <taxon>Polychaeta</taxon>
        <taxon>Sedentaria</taxon>
        <taxon>Canalipalpata</taxon>
        <taxon>Terebellida</taxon>
        <taxon>Terebelliformia</taxon>
        <taxon>Alvinellidae</taxon>
        <taxon>Paralvinella</taxon>
    </lineage>
</organism>
<accession>A0AAD9IYC4</accession>
<dbReference type="SUPFAM" id="SSF49562">
    <property type="entry name" value="C2 domain (Calcium/lipid-binding domain, CaLB)"/>
    <property type="match status" value="3"/>
</dbReference>
<dbReference type="GO" id="GO:0005544">
    <property type="term" value="F:calcium-dependent phospholipid binding"/>
    <property type="evidence" value="ECO:0007669"/>
    <property type="project" value="TreeGrafter"/>
</dbReference>
<reference evidence="19" key="1">
    <citation type="journal article" date="2023" name="Mol. Biol. Evol.">
        <title>Third-Generation Sequencing Reveals the Adaptive Role of the Epigenome in Three Deep-Sea Polychaetes.</title>
        <authorList>
            <person name="Perez M."/>
            <person name="Aroh O."/>
            <person name="Sun Y."/>
            <person name="Lan Y."/>
            <person name="Juniper S.K."/>
            <person name="Young C.R."/>
            <person name="Angers B."/>
            <person name="Qian P.Y."/>
        </authorList>
    </citation>
    <scope>NUCLEOTIDE SEQUENCE</scope>
    <source>
        <strain evidence="19">P08H-3</strain>
    </source>
</reference>
<gene>
    <name evidence="19" type="ORF">LSH36_913g01047</name>
</gene>
<keyword evidence="12" id="KW-0445">Lipid transport</keyword>
<evidence type="ECO:0000259" key="17">
    <source>
        <dbReference type="PROSITE" id="PS50004"/>
    </source>
</evidence>
<dbReference type="InterPro" id="IPR037749">
    <property type="entry name" value="Ext_Synaptotagmin_C2B"/>
</dbReference>
<dbReference type="Pfam" id="PF00168">
    <property type="entry name" value="C2"/>
    <property type="match status" value="3"/>
</dbReference>